<dbReference type="Gene3D" id="3.40.630.10">
    <property type="entry name" value="Zn peptidases"/>
    <property type="match status" value="1"/>
</dbReference>
<dbReference type="Proteomes" id="UP000054018">
    <property type="component" value="Unassembled WGS sequence"/>
</dbReference>
<reference evidence="6 7" key="1">
    <citation type="submission" date="2014-04" db="EMBL/GenBank/DDBJ databases">
        <authorList>
            <consortium name="DOE Joint Genome Institute"/>
            <person name="Kuo A."/>
            <person name="Kohler A."/>
            <person name="Costa M.D."/>
            <person name="Nagy L.G."/>
            <person name="Floudas D."/>
            <person name="Copeland A."/>
            <person name="Barry K.W."/>
            <person name="Cichocki N."/>
            <person name="Veneault-Fourrey C."/>
            <person name="LaButti K."/>
            <person name="Lindquist E.A."/>
            <person name="Lipzen A."/>
            <person name="Lundell T."/>
            <person name="Morin E."/>
            <person name="Murat C."/>
            <person name="Sun H."/>
            <person name="Tunlid A."/>
            <person name="Henrissat B."/>
            <person name="Grigoriev I.V."/>
            <person name="Hibbett D.S."/>
            <person name="Martin F."/>
            <person name="Nordberg H.P."/>
            <person name="Cantor M.N."/>
            <person name="Hua S.X."/>
        </authorList>
    </citation>
    <scope>NUCLEOTIDE SEQUENCE [LARGE SCALE GENOMIC DNA]</scope>
    <source>
        <strain evidence="6 7">441</strain>
    </source>
</reference>
<sequence>MAAPPSFNEYVGNNSAAFIDRLKTAVAYKSVSGDPTLRPIVIETGRWLKTQLENLGVTVNLHDLGRQQDTSKKTVLVYGHYDVMPATGWKGSSDPFILDVRDDEMYGRGSTDDKGPVMGWLNVLEAHQNLELPLPVNIRFLFEGMEEAGSPGLDKFIVDEVQRGATGFFHGVDCVCITDNYWLTTRRPVLTYGVRGITYFTMDITGAKDDMHSGLYGRMIHEPMTDMVKLLSKLVETTGVITVPGVEDQVPPPTEEERESYRLLDYRLSDLRNDTGGRKVELSEEPADLLMGRMRFPSLSIHGIRGTFDTNDGLKTIIPANISARFSLRLVEPLTPDNVIPLVTTFLRAEFEKLNSKNQMKVNYEGGGLPWVGNRNHWNYQAADAATKTIWGSSLYPNYVREGGSIPVALTFSEQLGKNVLLLPMGQSDDGAHSALEKLNVSNYIKGTTVFVRWFRE</sequence>
<dbReference type="PROSITE" id="PS00759">
    <property type="entry name" value="ARGE_DAPE_CPG2_2"/>
    <property type="match status" value="1"/>
</dbReference>
<gene>
    <name evidence="6" type="ORF">PISMIDRAFT_427073</name>
</gene>
<reference evidence="7" key="2">
    <citation type="submission" date="2015-01" db="EMBL/GenBank/DDBJ databases">
        <title>Evolutionary Origins and Diversification of the Mycorrhizal Mutualists.</title>
        <authorList>
            <consortium name="DOE Joint Genome Institute"/>
            <consortium name="Mycorrhizal Genomics Consortium"/>
            <person name="Kohler A."/>
            <person name="Kuo A."/>
            <person name="Nagy L.G."/>
            <person name="Floudas D."/>
            <person name="Copeland A."/>
            <person name="Barry K.W."/>
            <person name="Cichocki N."/>
            <person name="Veneault-Fourrey C."/>
            <person name="LaButti K."/>
            <person name="Lindquist E.A."/>
            <person name="Lipzen A."/>
            <person name="Lundell T."/>
            <person name="Morin E."/>
            <person name="Murat C."/>
            <person name="Riley R."/>
            <person name="Ohm R."/>
            <person name="Sun H."/>
            <person name="Tunlid A."/>
            <person name="Henrissat B."/>
            <person name="Grigoriev I.V."/>
            <person name="Hibbett D.S."/>
            <person name="Martin F."/>
        </authorList>
    </citation>
    <scope>NUCLEOTIDE SEQUENCE [LARGE SCALE GENOMIC DNA]</scope>
    <source>
        <strain evidence="7">441</strain>
    </source>
</reference>
<comment type="similarity">
    <text evidence="1">Belongs to the peptidase M20A family.</text>
</comment>
<name>A0A0C9ZWF4_9AGAM</name>
<dbReference type="InterPro" id="IPR011650">
    <property type="entry name" value="Peptidase_M20_dimer"/>
</dbReference>
<proteinExistence type="inferred from homology"/>
<organism evidence="6 7">
    <name type="scientific">Pisolithus microcarpus 441</name>
    <dbReference type="NCBI Taxonomy" id="765257"/>
    <lineage>
        <taxon>Eukaryota</taxon>
        <taxon>Fungi</taxon>
        <taxon>Dikarya</taxon>
        <taxon>Basidiomycota</taxon>
        <taxon>Agaricomycotina</taxon>
        <taxon>Agaricomycetes</taxon>
        <taxon>Agaricomycetidae</taxon>
        <taxon>Boletales</taxon>
        <taxon>Sclerodermatineae</taxon>
        <taxon>Pisolithaceae</taxon>
        <taxon>Pisolithus</taxon>
    </lineage>
</organism>
<dbReference type="PANTHER" id="PTHR43270:SF4">
    <property type="entry name" value="CARNOSINE DIPEPTIDASE 2, ISOFORM A"/>
    <property type="match status" value="1"/>
</dbReference>
<dbReference type="GO" id="GO:0008233">
    <property type="term" value="F:peptidase activity"/>
    <property type="evidence" value="ECO:0007669"/>
    <property type="project" value="UniProtKB-KW"/>
</dbReference>
<dbReference type="STRING" id="765257.A0A0C9ZWF4"/>
<evidence type="ECO:0000256" key="1">
    <source>
        <dbReference type="ARBA" id="ARBA00006247"/>
    </source>
</evidence>
<evidence type="ECO:0000313" key="7">
    <source>
        <dbReference type="Proteomes" id="UP000054018"/>
    </source>
</evidence>
<evidence type="ECO:0000256" key="2">
    <source>
        <dbReference type="ARBA" id="ARBA00022670"/>
    </source>
</evidence>
<dbReference type="InterPro" id="IPR002933">
    <property type="entry name" value="Peptidase_M20"/>
</dbReference>
<feature type="domain" description="Peptidase M20 dimerisation" evidence="5">
    <location>
        <begin position="193"/>
        <end position="352"/>
    </location>
</feature>
<dbReference type="GO" id="GO:0006508">
    <property type="term" value="P:proteolysis"/>
    <property type="evidence" value="ECO:0007669"/>
    <property type="project" value="UniProtKB-KW"/>
</dbReference>
<dbReference type="Gene3D" id="3.30.70.360">
    <property type="match status" value="1"/>
</dbReference>
<dbReference type="HOGENOM" id="CLU_029469_3_0_1"/>
<accession>A0A0C9ZWF4</accession>
<dbReference type="InterPro" id="IPR001261">
    <property type="entry name" value="ArgE/DapE_CS"/>
</dbReference>
<dbReference type="EMBL" id="KN833721">
    <property type="protein sequence ID" value="KIK23973.1"/>
    <property type="molecule type" value="Genomic_DNA"/>
</dbReference>
<dbReference type="Pfam" id="PF07687">
    <property type="entry name" value="M20_dimer"/>
    <property type="match status" value="1"/>
</dbReference>
<keyword evidence="3" id="KW-0479">Metal-binding</keyword>
<dbReference type="AlphaFoldDB" id="A0A0C9ZWF4"/>
<dbReference type="SUPFAM" id="SSF53187">
    <property type="entry name" value="Zn-dependent exopeptidases"/>
    <property type="match status" value="1"/>
</dbReference>
<dbReference type="OrthoDB" id="7832001at2759"/>
<evidence type="ECO:0000313" key="6">
    <source>
        <dbReference type="EMBL" id="KIK23973.1"/>
    </source>
</evidence>
<evidence type="ECO:0000256" key="3">
    <source>
        <dbReference type="ARBA" id="ARBA00022723"/>
    </source>
</evidence>
<keyword evidence="7" id="KW-1185">Reference proteome</keyword>
<evidence type="ECO:0000259" key="5">
    <source>
        <dbReference type="Pfam" id="PF07687"/>
    </source>
</evidence>
<dbReference type="GO" id="GO:0046872">
    <property type="term" value="F:metal ion binding"/>
    <property type="evidence" value="ECO:0007669"/>
    <property type="project" value="UniProtKB-KW"/>
</dbReference>
<protein>
    <recommendedName>
        <fullName evidence="5">Peptidase M20 dimerisation domain-containing protein</fullName>
    </recommendedName>
</protein>
<dbReference type="PANTHER" id="PTHR43270">
    <property type="entry name" value="BETA-ALA-HIS DIPEPTIDASE"/>
    <property type="match status" value="1"/>
</dbReference>
<keyword evidence="4" id="KW-0378">Hydrolase</keyword>
<keyword evidence="2" id="KW-0645">Protease</keyword>
<dbReference type="Pfam" id="PF01546">
    <property type="entry name" value="Peptidase_M20"/>
    <property type="match status" value="1"/>
</dbReference>
<dbReference type="InterPro" id="IPR051458">
    <property type="entry name" value="Cyt/Met_Dipeptidase"/>
</dbReference>
<evidence type="ECO:0000256" key="4">
    <source>
        <dbReference type="ARBA" id="ARBA00022801"/>
    </source>
</evidence>